<dbReference type="GO" id="GO:0016020">
    <property type="term" value="C:membrane"/>
    <property type="evidence" value="ECO:0007669"/>
    <property type="project" value="UniProtKB-SubCell"/>
</dbReference>
<evidence type="ECO:0000256" key="3">
    <source>
        <dbReference type="ARBA" id="ARBA00022989"/>
    </source>
</evidence>
<sequence length="354" mass="39929">MDPPPLRSSLRKTGQSKTPTASSPDLSPRAGQRNADTGSSGEALKDGPAKQATGSPATLSEALAFHGRCGYQGVKDAFALPAALIAIYGSKTIQVNTFKCFLLNGLIFLGSIFVFDYAILPISRLLRSYAGIHPSPKDHTSDLFDTLFSMTYSILWVYPIYVLSFILNAIWYQRIADRSYRVQVGKPVSTPFTYERLVKTLTDEAYRGLLLFNFLIQSLAIYFLPYAGPPLSFICFCWTASFYSFEYRWANKGWSLQQRVDHFESHWAYYIGFGLPVTALTFFFPQFISQGLFALLFPMYIIMSNRAHPIPKQGQNIKSRFVPQRLPIFRFAVRANMCCIRTIVARTRSASAKR</sequence>
<comment type="subcellular location">
    <subcellularLocation>
        <location evidence="1">Membrane</location>
        <topology evidence="1">Multi-pass membrane protein</topology>
    </subcellularLocation>
</comment>
<evidence type="ECO:0000313" key="7">
    <source>
        <dbReference type="EMBL" id="TPX58496.1"/>
    </source>
</evidence>
<dbReference type="Proteomes" id="UP000318582">
    <property type="component" value="Unassembled WGS sequence"/>
</dbReference>
<gene>
    <name evidence="7" type="ORF">PhCBS80983_g03074</name>
</gene>
<feature type="compositionally biased region" description="Polar residues" evidence="5">
    <location>
        <begin position="11"/>
        <end position="25"/>
    </location>
</feature>
<comment type="caution">
    <text evidence="7">The sequence shown here is derived from an EMBL/GenBank/DDBJ whole genome shotgun (WGS) entry which is preliminary data.</text>
</comment>
<dbReference type="PANTHER" id="PTHR21389:SF0">
    <property type="entry name" value="ETOPOSIDE-INDUCED PROTEIN 2.4 HOMOLOG"/>
    <property type="match status" value="1"/>
</dbReference>
<keyword evidence="8" id="KW-1185">Reference proteome</keyword>
<reference evidence="7 8" key="1">
    <citation type="journal article" date="2019" name="Sci. Rep.">
        <title>Comparative genomics of chytrid fungi reveal insights into the obligate biotrophic and pathogenic lifestyle of Synchytrium endobioticum.</title>
        <authorList>
            <person name="van de Vossenberg B.T.L.H."/>
            <person name="Warris S."/>
            <person name="Nguyen H.D.T."/>
            <person name="van Gent-Pelzer M.P.E."/>
            <person name="Joly D.L."/>
            <person name="van de Geest H.C."/>
            <person name="Bonants P.J.M."/>
            <person name="Smith D.S."/>
            <person name="Levesque C.A."/>
            <person name="van der Lee T.A.J."/>
        </authorList>
    </citation>
    <scope>NUCLEOTIDE SEQUENCE [LARGE SCALE GENOMIC DNA]</scope>
    <source>
        <strain evidence="7 8">CBS 809.83</strain>
    </source>
</reference>
<dbReference type="GO" id="GO:0005783">
    <property type="term" value="C:endoplasmic reticulum"/>
    <property type="evidence" value="ECO:0007669"/>
    <property type="project" value="TreeGrafter"/>
</dbReference>
<evidence type="ECO:0008006" key="9">
    <source>
        <dbReference type="Google" id="ProtNLM"/>
    </source>
</evidence>
<evidence type="ECO:0000256" key="4">
    <source>
        <dbReference type="ARBA" id="ARBA00023136"/>
    </source>
</evidence>
<dbReference type="EMBL" id="QEAQ01000035">
    <property type="protein sequence ID" value="TPX58496.1"/>
    <property type="molecule type" value="Genomic_DNA"/>
</dbReference>
<dbReference type="Pfam" id="PF07264">
    <property type="entry name" value="EI24"/>
    <property type="match status" value="1"/>
</dbReference>
<feature type="transmembrane region" description="Helical" evidence="6">
    <location>
        <begin position="230"/>
        <end position="247"/>
    </location>
</feature>
<feature type="transmembrane region" description="Helical" evidence="6">
    <location>
        <begin position="150"/>
        <end position="171"/>
    </location>
</feature>
<evidence type="ECO:0000256" key="2">
    <source>
        <dbReference type="ARBA" id="ARBA00022692"/>
    </source>
</evidence>
<keyword evidence="2 6" id="KW-0812">Transmembrane</keyword>
<organism evidence="7 8">
    <name type="scientific">Powellomyces hirtus</name>
    <dbReference type="NCBI Taxonomy" id="109895"/>
    <lineage>
        <taxon>Eukaryota</taxon>
        <taxon>Fungi</taxon>
        <taxon>Fungi incertae sedis</taxon>
        <taxon>Chytridiomycota</taxon>
        <taxon>Chytridiomycota incertae sedis</taxon>
        <taxon>Chytridiomycetes</taxon>
        <taxon>Spizellomycetales</taxon>
        <taxon>Powellomycetaceae</taxon>
        <taxon>Powellomyces</taxon>
    </lineage>
</organism>
<dbReference type="AlphaFoldDB" id="A0A507E3U2"/>
<proteinExistence type="predicted"/>
<accession>A0A507E3U2</accession>
<feature type="transmembrane region" description="Helical" evidence="6">
    <location>
        <begin position="205"/>
        <end position="224"/>
    </location>
</feature>
<dbReference type="GO" id="GO:0016236">
    <property type="term" value="P:macroautophagy"/>
    <property type="evidence" value="ECO:0007669"/>
    <property type="project" value="TreeGrafter"/>
</dbReference>
<feature type="transmembrane region" description="Helical" evidence="6">
    <location>
        <begin position="267"/>
        <end position="285"/>
    </location>
</feature>
<feature type="transmembrane region" description="Helical" evidence="6">
    <location>
        <begin position="101"/>
        <end position="120"/>
    </location>
</feature>
<evidence type="ECO:0000256" key="5">
    <source>
        <dbReference type="SAM" id="MobiDB-lite"/>
    </source>
</evidence>
<dbReference type="InterPro" id="IPR059112">
    <property type="entry name" value="CysZ/EI24"/>
</dbReference>
<keyword evidence="3 6" id="KW-1133">Transmembrane helix</keyword>
<feature type="region of interest" description="Disordered" evidence="5">
    <location>
        <begin position="1"/>
        <end position="54"/>
    </location>
</feature>
<protein>
    <recommendedName>
        <fullName evidence="9">Etoposide-induced protein 2.4 (EI24)</fullName>
    </recommendedName>
</protein>
<name>A0A507E3U2_9FUNG</name>
<evidence type="ECO:0000256" key="1">
    <source>
        <dbReference type="ARBA" id="ARBA00004141"/>
    </source>
</evidence>
<evidence type="ECO:0000313" key="8">
    <source>
        <dbReference type="Proteomes" id="UP000318582"/>
    </source>
</evidence>
<dbReference type="PANTHER" id="PTHR21389">
    <property type="entry name" value="P53 INDUCED PROTEIN"/>
    <property type="match status" value="1"/>
</dbReference>
<evidence type="ECO:0000256" key="6">
    <source>
        <dbReference type="SAM" id="Phobius"/>
    </source>
</evidence>
<keyword evidence="4 6" id="KW-0472">Membrane</keyword>